<dbReference type="FunFam" id="3.30.70.100:FF:000008">
    <property type="entry name" value="Copper transport protein ATOX1"/>
    <property type="match status" value="1"/>
</dbReference>
<organism evidence="8 9">
    <name type="scientific">Rhodamnia argentea</name>
    <dbReference type="NCBI Taxonomy" id="178133"/>
    <lineage>
        <taxon>Eukaryota</taxon>
        <taxon>Viridiplantae</taxon>
        <taxon>Streptophyta</taxon>
        <taxon>Embryophyta</taxon>
        <taxon>Tracheophyta</taxon>
        <taxon>Spermatophyta</taxon>
        <taxon>Magnoliopsida</taxon>
        <taxon>eudicotyledons</taxon>
        <taxon>Gunneridae</taxon>
        <taxon>Pentapetalae</taxon>
        <taxon>rosids</taxon>
        <taxon>malvids</taxon>
        <taxon>Myrtales</taxon>
        <taxon>Myrtaceae</taxon>
        <taxon>Myrtoideae</taxon>
        <taxon>Myrteae</taxon>
        <taxon>Australasian group</taxon>
        <taxon>Rhodamnia</taxon>
    </lineage>
</organism>
<feature type="compositionally biased region" description="Polar residues" evidence="6">
    <location>
        <begin position="347"/>
        <end position="367"/>
    </location>
</feature>
<dbReference type="PANTHER" id="PTHR45868:SF69">
    <property type="entry name" value="HEAVY METAL-ASSOCIATED ISOPRENYLATED PLANT PROTEIN 35"/>
    <property type="match status" value="1"/>
</dbReference>
<keyword evidence="1" id="KW-0488">Methylation</keyword>
<name>A0A8B8PJG3_9MYRT</name>
<feature type="compositionally biased region" description="Basic and acidic residues" evidence="6">
    <location>
        <begin position="1"/>
        <end position="18"/>
    </location>
</feature>
<evidence type="ECO:0000313" key="9">
    <source>
        <dbReference type="RefSeq" id="XP_030534936.1"/>
    </source>
</evidence>
<feature type="region of interest" description="Disordered" evidence="6">
    <location>
        <begin position="93"/>
        <end position="157"/>
    </location>
</feature>
<feature type="region of interest" description="Disordered" evidence="6">
    <location>
        <begin position="1"/>
        <end position="22"/>
    </location>
</feature>
<evidence type="ECO:0000256" key="3">
    <source>
        <dbReference type="ARBA" id="ARBA00023288"/>
    </source>
</evidence>
<dbReference type="GeneID" id="115744003"/>
<feature type="region of interest" description="Disordered" evidence="6">
    <location>
        <begin position="338"/>
        <end position="367"/>
    </location>
</feature>
<feature type="compositionally biased region" description="Low complexity" evidence="6">
    <location>
        <begin position="251"/>
        <end position="261"/>
    </location>
</feature>
<feature type="domain" description="HMA" evidence="7">
    <location>
        <begin position="27"/>
        <end position="90"/>
    </location>
</feature>
<keyword evidence="8" id="KW-1185">Reference proteome</keyword>
<dbReference type="CDD" id="cd00371">
    <property type="entry name" value="HMA"/>
    <property type="match status" value="1"/>
</dbReference>
<dbReference type="GO" id="GO:0046872">
    <property type="term" value="F:metal ion binding"/>
    <property type="evidence" value="ECO:0007669"/>
    <property type="project" value="UniProtKB-KW"/>
</dbReference>
<reference evidence="8" key="1">
    <citation type="submission" date="2025-05" db="UniProtKB">
        <authorList>
            <consortium name="RefSeq"/>
        </authorList>
    </citation>
    <scope>NUCLEOTIDE SEQUENCE [LARGE SCALE GENOMIC DNA]</scope>
</reference>
<evidence type="ECO:0000313" key="8">
    <source>
        <dbReference type="Proteomes" id="UP000827889"/>
    </source>
</evidence>
<dbReference type="OrthoDB" id="689350at2759"/>
<evidence type="ECO:0000256" key="5">
    <source>
        <dbReference type="ARBA" id="ARBA00024045"/>
    </source>
</evidence>
<dbReference type="RefSeq" id="XP_030534936.1">
    <property type="nucleotide sequence ID" value="XM_030679076.2"/>
</dbReference>
<feature type="compositionally biased region" description="Basic residues" evidence="6">
    <location>
        <begin position="213"/>
        <end position="222"/>
    </location>
</feature>
<dbReference type="Proteomes" id="UP000827889">
    <property type="component" value="Chromosome 1"/>
</dbReference>
<keyword evidence="3" id="KW-0449">Lipoprotein</keyword>
<feature type="region of interest" description="Disordered" evidence="6">
    <location>
        <begin position="181"/>
        <end position="270"/>
    </location>
</feature>
<dbReference type="Pfam" id="PF00403">
    <property type="entry name" value="HMA"/>
    <property type="match status" value="1"/>
</dbReference>
<evidence type="ECO:0000259" key="7">
    <source>
        <dbReference type="PROSITE" id="PS50846"/>
    </source>
</evidence>
<dbReference type="Gene3D" id="3.30.70.100">
    <property type="match status" value="1"/>
</dbReference>
<dbReference type="PANTHER" id="PTHR45868">
    <property type="entry name" value="HEAVY METAL-ASSOCIATED ISOPRENYLATED PLANT PROTEIN 33-RELATED"/>
    <property type="match status" value="1"/>
</dbReference>
<dbReference type="InterPro" id="IPR036163">
    <property type="entry name" value="HMA_dom_sf"/>
</dbReference>
<gene>
    <name evidence="9" type="primary">LOC115744003</name>
</gene>
<evidence type="ECO:0000256" key="6">
    <source>
        <dbReference type="SAM" id="MobiDB-lite"/>
    </source>
</evidence>
<accession>A0A8B8PJG3</accession>
<protein>
    <submittedName>
        <fullName evidence="9">Heavy metal-associated isoprenylated plant protein 35</fullName>
    </submittedName>
</protein>
<evidence type="ECO:0000256" key="4">
    <source>
        <dbReference type="ARBA" id="ARBA00023289"/>
    </source>
</evidence>
<dbReference type="KEGG" id="rarg:115744003"/>
<keyword evidence="4" id="KW-0636">Prenylation</keyword>
<sequence length="367" mass="39041">MATAEGKVEIKQETKEAQETSEPPLKYKTWVLRVSVHCEGCKRKVKKVLHSIEGVYTTDIDLRQQKVTVNGNVEADTLIKKLVKTGKHAELWPVKPYPKGKKQGKSKNKEKQSDPESGEEAEHDGGGCAGGVEVKEGDSAKGFDNGGGTSKNSAPFKNSVTVQVKEMRPEGRHAVVTFPTGIQSPTAAAENPALGNEGGVAEKSGGGGGGSGGKKKKKKKKGNTGNSTNHIGGESEHHPCGAPASTGSPKPGQVQVQVQGQLGPGQTGQGPMFYLGNHSPPRHHVYQYPQHNYAPSAYAVSYHAAHPSASSGASYYTPQPPSHAYECVHHPGLEFERAPSDLDSYSPRPSNTFELFSDENPNACSVM</sequence>
<comment type="similarity">
    <text evidence="5">Belongs to the HIPP family.</text>
</comment>
<reference evidence="9" key="2">
    <citation type="submission" date="2025-08" db="UniProtKB">
        <authorList>
            <consortium name="RefSeq"/>
        </authorList>
    </citation>
    <scope>IDENTIFICATION</scope>
    <source>
        <tissue evidence="9">Leaf</tissue>
    </source>
</reference>
<evidence type="ECO:0000256" key="2">
    <source>
        <dbReference type="ARBA" id="ARBA00022723"/>
    </source>
</evidence>
<evidence type="ECO:0000256" key="1">
    <source>
        <dbReference type="ARBA" id="ARBA00022481"/>
    </source>
</evidence>
<proteinExistence type="inferred from homology"/>
<dbReference type="SUPFAM" id="SSF55008">
    <property type="entry name" value="HMA, heavy metal-associated domain"/>
    <property type="match status" value="1"/>
</dbReference>
<keyword evidence="2" id="KW-0479">Metal-binding</keyword>
<dbReference type="AlphaFoldDB" id="A0A8B8PJG3"/>
<dbReference type="InterPro" id="IPR006121">
    <property type="entry name" value="HMA_dom"/>
</dbReference>
<dbReference type="PROSITE" id="PS50846">
    <property type="entry name" value="HMA_2"/>
    <property type="match status" value="1"/>
</dbReference>